<evidence type="ECO:0000313" key="2">
    <source>
        <dbReference type="EMBL" id="SDO48112.1"/>
    </source>
</evidence>
<dbReference type="EMBL" id="FNIX01000002">
    <property type="protein sequence ID" value="SDO48112.1"/>
    <property type="molecule type" value="Genomic_DNA"/>
</dbReference>
<evidence type="ECO:0000256" key="1">
    <source>
        <dbReference type="SAM" id="MobiDB-lite"/>
    </source>
</evidence>
<proteinExistence type="predicted"/>
<gene>
    <name evidence="2" type="ORF">SAMN05421507_102670</name>
</gene>
<dbReference type="RefSeq" id="WP_143022593.1">
    <property type="nucleotide sequence ID" value="NZ_FNIX01000002.1"/>
</dbReference>
<reference evidence="3" key="1">
    <citation type="submission" date="2016-10" db="EMBL/GenBank/DDBJ databases">
        <authorList>
            <person name="Varghese N."/>
            <person name="Submissions S."/>
        </authorList>
    </citation>
    <scope>NUCLEOTIDE SEQUENCE [LARGE SCALE GENOMIC DNA]</scope>
    <source>
        <strain evidence="3">CGMCC 4.6609</strain>
    </source>
</reference>
<feature type="compositionally biased region" description="Low complexity" evidence="1">
    <location>
        <begin position="1"/>
        <end position="10"/>
    </location>
</feature>
<dbReference type="Proteomes" id="UP000199691">
    <property type="component" value="Unassembled WGS sequence"/>
</dbReference>
<organism evidence="2 3">
    <name type="scientific">Lentzea jiangxiensis</name>
    <dbReference type="NCBI Taxonomy" id="641025"/>
    <lineage>
        <taxon>Bacteria</taxon>
        <taxon>Bacillati</taxon>
        <taxon>Actinomycetota</taxon>
        <taxon>Actinomycetes</taxon>
        <taxon>Pseudonocardiales</taxon>
        <taxon>Pseudonocardiaceae</taxon>
        <taxon>Lentzea</taxon>
    </lineage>
</organism>
<evidence type="ECO:0000313" key="3">
    <source>
        <dbReference type="Proteomes" id="UP000199691"/>
    </source>
</evidence>
<keyword evidence="3" id="KW-1185">Reference proteome</keyword>
<dbReference type="AlphaFoldDB" id="A0A1H0JX70"/>
<accession>A0A1H0JX70</accession>
<protein>
    <submittedName>
        <fullName evidence="2">Uncharacterized protein</fullName>
    </submittedName>
</protein>
<name>A0A1H0JX70_9PSEU</name>
<feature type="region of interest" description="Disordered" evidence="1">
    <location>
        <begin position="1"/>
        <end position="24"/>
    </location>
</feature>
<sequence length="66" mass="6716">MPLSTSRPASPARPPARRRSGGRFTGPVPVLALLLAFVVLMAALGHDTELAVAAALALLAGTRAGR</sequence>